<dbReference type="PANTHER" id="PTHR34591">
    <property type="entry name" value="OS03G0653100 PROTEIN-RELATED"/>
    <property type="match status" value="1"/>
</dbReference>
<sequence>MPTTTAAAITLIPDDVLADVLRLLGSPSGLAACRSVCRAWRAVIDDRRLLRADLLPLSLSGLLLCLNVEGEPEPPELLARPGAGVTGYLMPRRSVWIQDHCNGLILVGNDVLNPATGRVVRLPKCPPSPFWGDPRCFSEHRYLAFDPAESPHFYQVFCIPMVLTNSEGPGAAYRAIAQCEWPPSPFVLSVFSSMTGRWEARSLVRQGGAAGKVDDMVVPLSYDNLHSACWRGALYVHCQNDFVMRISLSDHTTTYQVIKPPREVEECRDPLCGRGRLGRSEKGVYFASFDREMHLCVWILHDGGGHMEWIPRHRSAYGLAMPSSPRSSWTLHNALRSEDANVDAQEWDSDDDAAETTLHAETEDRIQEQLLVDYEILALHPYREIIFMFKEAQGREVAYAYHLKSSKLTWLFYFDGKLLPVHTLSDGSASAKALKQVAKALPTALHVAVGKEHVAKNPSAKKPLPPAKRKAVGKAFATCQYGSRQRERTSS</sequence>
<proteinExistence type="predicted"/>
<dbReference type="Pfam" id="PF12937">
    <property type="entry name" value="F-box-like"/>
    <property type="match status" value="1"/>
</dbReference>
<name>A0A921RZH8_SORBI</name>
<evidence type="ECO:0000313" key="3">
    <source>
        <dbReference type="Proteomes" id="UP000807115"/>
    </source>
</evidence>
<dbReference type="EMBL" id="CM027680">
    <property type="protein sequence ID" value="KAG0548686.1"/>
    <property type="molecule type" value="Genomic_DNA"/>
</dbReference>
<dbReference type="PROSITE" id="PS50181">
    <property type="entry name" value="FBOX"/>
    <property type="match status" value="1"/>
</dbReference>
<accession>A0A921RZH8</accession>
<dbReference type="PANTHER" id="PTHR34591:SF29">
    <property type="entry name" value="F-BOX DOMAIN-CONTAINING PROTEIN"/>
    <property type="match status" value="1"/>
</dbReference>
<organism evidence="2 3">
    <name type="scientific">Sorghum bicolor</name>
    <name type="common">Sorghum</name>
    <name type="synonym">Sorghum vulgare</name>
    <dbReference type="NCBI Taxonomy" id="4558"/>
    <lineage>
        <taxon>Eukaryota</taxon>
        <taxon>Viridiplantae</taxon>
        <taxon>Streptophyta</taxon>
        <taxon>Embryophyta</taxon>
        <taxon>Tracheophyta</taxon>
        <taxon>Spermatophyta</taxon>
        <taxon>Magnoliopsida</taxon>
        <taxon>Liliopsida</taxon>
        <taxon>Poales</taxon>
        <taxon>Poaceae</taxon>
        <taxon>PACMAD clade</taxon>
        <taxon>Panicoideae</taxon>
        <taxon>Andropogonodae</taxon>
        <taxon>Andropogoneae</taxon>
        <taxon>Sorghinae</taxon>
        <taxon>Sorghum</taxon>
    </lineage>
</organism>
<dbReference type="SUPFAM" id="SSF81383">
    <property type="entry name" value="F-box domain"/>
    <property type="match status" value="1"/>
</dbReference>
<gene>
    <name evidence="2" type="ORF">BDA96_01G188200</name>
</gene>
<dbReference type="Proteomes" id="UP000807115">
    <property type="component" value="Chromosome 1"/>
</dbReference>
<dbReference type="SMART" id="SM00256">
    <property type="entry name" value="FBOX"/>
    <property type="match status" value="1"/>
</dbReference>
<dbReference type="AlphaFoldDB" id="A0A921RZH8"/>
<dbReference type="Gene3D" id="1.20.1280.50">
    <property type="match status" value="1"/>
</dbReference>
<reference evidence="2" key="1">
    <citation type="journal article" date="2019" name="BMC Genomics">
        <title>A new reference genome for Sorghum bicolor reveals high levels of sequence similarity between sweet and grain genotypes: implications for the genetics of sugar metabolism.</title>
        <authorList>
            <person name="Cooper E.A."/>
            <person name="Brenton Z.W."/>
            <person name="Flinn B.S."/>
            <person name="Jenkins J."/>
            <person name="Shu S."/>
            <person name="Flowers D."/>
            <person name="Luo F."/>
            <person name="Wang Y."/>
            <person name="Xia P."/>
            <person name="Barry K."/>
            <person name="Daum C."/>
            <person name="Lipzen A."/>
            <person name="Yoshinaga Y."/>
            <person name="Schmutz J."/>
            <person name="Saski C."/>
            <person name="Vermerris W."/>
            <person name="Kresovich S."/>
        </authorList>
    </citation>
    <scope>NUCLEOTIDE SEQUENCE</scope>
</reference>
<dbReference type="InterPro" id="IPR001810">
    <property type="entry name" value="F-box_dom"/>
</dbReference>
<reference evidence="2" key="2">
    <citation type="submission" date="2020-10" db="EMBL/GenBank/DDBJ databases">
        <authorList>
            <person name="Cooper E.A."/>
            <person name="Brenton Z.W."/>
            <person name="Flinn B.S."/>
            <person name="Jenkins J."/>
            <person name="Shu S."/>
            <person name="Flowers D."/>
            <person name="Luo F."/>
            <person name="Wang Y."/>
            <person name="Xia P."/>
            <person name="Barry K."/>
            <person name="Daum C."/>
            <person name="Lipzen A."/>
            <person name="Yoshinaga Y."/>
            <person name="Schmutz J."/>
            <person name="Saski C."/>
            <person name="Vermerris W."/>
            <person name="Kresovich S."/>
        </authorList>
    </citation>
    <scope>NUCLEOTIDE SEQUENCE</scope>
</reference>
<evidence type="ECO:0000313" key="2">
    <source>
        <dbReference type="EMBL" id="KAG0548686.1"/>
    </source>
</evidence>
<comment type="caution">
    <text evidence="2">The sequence shown here is derived from an EMBL/GenBank/DDBJ whole genome shotgun (WGS) entry which is preliminary data.</text>
</comment>
<protein>
    <recommendedName>
        <fullName evidence="1">F-box domain-containing protein</fullName>
    </recommendedName>
</protein>
<feature type="domain" description="F-box" evidence="1">
    <location>
        <begin position="6"/>
        <end position="53"/>
    </location>
</feature>
<evidence type="ECO:0000259" key="1">
    <source>
        <dbReference type="PROSITE" id="PS50181"/>
    </source>
</evidence>
<dbReference type="InterPro" id="IPR036047">
    <property type="entry name" value="F-box-like_dom_sf"/>
</dbReference>